<dbReference type="Gene3D" id="3.40.50.300">
    <property type="entry name" value="P-loop containing nucleotide triphosphate hydrolases"/>
    <property type="match status" value="1"/>
</dbReference>
<dbReference type="GO" id="GO:0043531">
    <property type="term" value="F:ADP binding"/>
    <property type="evidence" value="ECO:0007669"/>
    <property type="project" value="InterPro"/>
</dbReference>
<evidence type="ECO:0000313" key="4">
    <source>
        <dbReference type="EMBL" id="KAJ9554002.1"/>
    </source>
</evidence>
<keyword evidence="1" id="KW-0677">Repeat</keyword>
<evidence type="ECO:0000313" key="5">
    <source>
        <dbReference type="Proteomes" id="UP001172457"/>
    </source>
</evidence>
<dbReference type="Proteomes" id="UP001172457">
    <property type="component" value="Chromosome 4"/>
</dbReference>
<keyword evidence="5" id="KW-1185">Reference proteome</keyword>
<dbReference type="InterPro" id="IPR055414">
    <property type="entry name" value="LRR_R13L4/SHOC2-like"/>
</dbReference>
<dbReference type="EMBL" id="JARYMX010000004">
    <property type="protein sequence ID" value="KAJ9554002.1"/>
    <property type="molecule type" value="Genomic_DNA"/>
</dbReference>
<dbReference type="PANTHER" id="PTHR15140">
    <property type="entry name" value="TUBULIN-SPECIFIC CHAPERONE E"/>
    <property type="match status" value="1"/>
</dbReference>
<feature type="domain" description="Disease resistance R13L4/SHOC-2-like LRR" evidence="3">
    <location>
        <begin position="311"/>
        <end position="568"/>
    </location>
</feature>
<feature type="domain" description="NB-ARC" evidence="2">
    <location>
        <begin position="197"/>
        <end position="269"/>
    </location>
</feature>
<dbReference type="GO" id="GO:0006952">
    <property type="term" value="P:defense response"/>
    <property type="evidence" value="ECO:0007669"/>
    <property type="project" value="UniProtKB-KW"/>
</dbReference>
<dbReference type="AlphaFoldDB" id="A0AA38WA26"/>
<name>A0AA38WA26_9ASTR</name>
<dbReference type="PANTHER" id="PTHR15140:SF37">
    <property type="entry name" value="UBIQUITIN-LIKE DOMAIN-CONTAINING PROTEIN"/>
    <property type="match status" value="1"/>
</dbReference>
<dbReference type="InterPro" id="IPR027417">
    <property type="entry name" value="P-loop_NTPase"/>
</dbReference>
<dbReference type="InterPro" id="IPR032675">
    <property type="entry name" value="LRR_dom_sf"/>
</dbReference>
<dbReference type="Gene3D" id="1.20.5.4130">
    <property type="match status" value="1"/>
</dbReference>
<reference evidence="4" key="1">
    <citation type="submission" date="2023-03" db="EMBL/GenBank/DDBJ databases">
        <title>Chromosome-scale reference genome and RAD-based genetic map of yellow starthistle (Centaurea solstitialis) reveal putative structural variation and QTLs associated with invader traits.</title>
        <authorList>
            <person name="Reatini B."/>
            <person name="Cang F.A."/>
            <person name="Jiang Q."/>
            <person name="Mckibben M.T.W."/>
            <person name="Barker M.S."/>
            <person name="Rieseberg L.H."/>
            <person name="Dlugosch K.M."/>
        </authorList>
    </citation>
    <scope>NUCLEOTIDE SEQUENCE</scope>
    <source>
        <strain evidence="4">CAN-66</strain>
        <tissue evidence="4">Leaf</tissue>
    </source>
</reference>
<comment type="caution">
    <text evidence="4">The sequence shown here is derived from an EMBL/GenBank/DDBJ whole genome shotgun (WGS) entry which is preliminary data.</text>
</comment>
<dbReference type="InterPro" id="IPR002182">
    <property type="entry name" value="NB-ARC"/>
</dbReference>
<dbReference type="SUPFAM" id="SSF52540">
    <property type="entry name" value="P-loop containing nucleoside triphosphate hydrolases"/>
    <property type="match status" value="1"/>
</dbReference>
<evidence type="ECO:0000256" key="1">
    <source>
        <dbReference type="ARBA" id="ARBA00022737"/>
    </source>
</evidence>
<dbReference type="Pfam" id="PF00931">
    <property type="entry name" value="NB-ARC"/>
    <property type="match status" value="1"/>
</dbReference>
<proteinExistence type="predicted"/>
<protein>
    <recommendedName>
        <fullName evidence="6">NB-ARC domain-containing protein</fullName>
    </recommendedName>
</protein>
<evidence type="ECO:0000259" key="3">
    <source>
        <dbReference type="Pfam" id="PF23598"/>
    </source>
</evidence>
<sequence>MANADLRMFMDDLKKIIHGNHHPLMNNNPLVLSKKPQFQLLYQELDSIIQTLLSIHEDHHHQHHHELEKVRDLEKRFKDEAREAQDTIDLFLSSLHFRYGNLSRISAFFKTTSDLFLSALHFSKTSLDLNKILKSLETIKVELKTINIDNMKIDSSSRIEQVKTQSVAAAIGTSYTRNPLGIKKPSEEFVVGLDSDAEIIRDKLTEDTKQLCVVSIVGMGGVGKTTLATKLFNDRFLKYHFHIRAWATVSQTYVRRDFLSQILTTLKKTMTLKYGISNGSFMWLDGPPSRLFTNQVVSFPRTHTRTIRTILSFYGVEHELISTPRCSVLLRVLDLQRQTVSDFEEGLELLVHLRYLAISIGDSSEFPKSICKLWSLQTLILHKDVYTSIHLPCNITYLVNLRHLWSNCLLHLPYIEKPMNLHSISMVEFQDGVYNFQKYFPNIKKLVLYYYASDFQKCSKYLESLPYLENLKLIGPDLRWGRIAFLATLKKLSLVNCELPWPYMLIIQLLPNLEVLKLRGILTIGERQWDACEQQFQQLKFLMLELLDIEHWKASSTSFPCLKRLALWMCEDLEEIPLEIGEIATLELIEIDSRSNSVVKSVKRIQQEQQDEGNDELKITVDGKELSFFSSQHGSSESE</sequence>
<dbReference type="Pfam" id="PF23598">
    <property type="entry name" value="LRR_14"/>
    <property type="match status" value="1"/>
</dbReference>
<evidence type="ECO:0000259" key="2">
    <source>
        <dbReference type="Pfam" id="PF00931"/>
    </source>
</evidence>
<dbReference type="SUPFAM" id="SSF52058">
    <property type="entry name" value="L domain-like"/>
    <property type="match status" value="1"/>
</dbReference>
<organism evidence="4 5">
    <name type="scientific">Centaurea solstitialis</name>
    <name type="common">yellow star-thistle</name>
    <dbReference type="NCBI Taxonomy" id="347529"/>
    <lineage>
        <taxon>Eukaryota</taxon>
        <taxon>Viridiplantae</taxon>
        <taxon>Streptophyta</taxon>
        <taxon>Embryophyta</taxon>
        <taxon>Tracheophyta</taxon>
        <taxon>Spermatophyta</taxon>
        <taxon>Magnoliopsida</taxon>
        <taxon>eudicotyledons</taxon>
        <taxon>Gunneridae</taxon>
        <taxon>Pentapetalae</taxon>
        <taxon>asterids</taxon>
        <taxon>campanulids</taxon>
        <taxon>Asterales</taxon>
        <taxon>Asteraceae</taxon>
        <taxon>Carduoideae</taxon>
        <taxon>Cardueae</taxon>
        <taxon>Centaureinae</taxon>
        <taxon>Centaurea</taxon>
    </lineage>
</organism>
<dbReference type="Gene3D" id="3.80.10.10">
    <property type="entry name" value="Ribonuclease Inhibitor"/>
    <property type="match status" value="1"/>
</dbReference>
<accession>A0AA38WA26</accession>
<dbReference type="PRINTS" id="PR00364">
    <property type="entry name" value="DISEASERSIST"/>
</dbReference>
<evidence type="ECO:0008006" key="6">
    <source>
        <dbReference type="Google" id="ProtNLM"/>
    </source>
</evidence>
<gene>
    <name evidence="4" type="ORF">OSB04_018047</name>
</gene>